<evidence type="ECO:0000313" key="4">
    <source>
        <dbReference type="EMBL" id="KDR95370.1"/>
    </source>
</evidence>
<dbReference type="STRING" id="1121324.CLIT_10c00970"/>
<dbReference type="EMBL" id="JJMM01000010">
    <property type="protein sequence ID" value="KDR95370.1"/>
    <property type="molecule type" value="Genomic_DNA"/>
</dbReference>
<name>A0A069RAU8_PEPLI</name>
<dbReference type="PRINTS" id="PR01438">
    <property type="entry name" value="UNVRSLSTRESS"/>
</dbReference>
<gene>
    <name evidence="4" type="ORF">CLIT_10c00970</name>
    <name evidence="3" type="ORF">CLIT_23c02150</name>
</gene>
<evidence type="ECO:0000256" key="1">
    <source>
        <dbReference type="ARBA" id="ARBA00008791"/>
    </source>
</evidence>
<dbReference type="InterPro" id="IPR014729">
    <property type="entry name" value="Rossmann-like_a/b/a_fold"/>
</dbReference>
<evidence type="ECO:0000313" key="5">
    <source>
        <dbReference type="Proteomes" id="UP000027946"/>
    </source>
</evidence>
<reference evidence="3 5" key="1">
    <citation type="submission" date="2014-03" db="EMBL/GenBank/DDBJ databases">
        <title>Genome sequence of Clostridium litorale W6, DSM 5388.</title>
        <authorList>
            <person name="Poehlein A."/>
            <person name="Jagirdar A."/>
            <person name="Khonsari B."/>
            <person name="Chibani C.M."/>
            <person name="Gutierrez Gutierrez D.A."/>
            <person name="Davydova E."/>
            <person name="Alghaithi H.S."/>
            <person name="Nair K.P."/>
            <person name="Dhamotharan K."/>
            <person name="Chandran L."/>
            <person name="G W."/>
            <person name="Daniel R."/>
        </authorList>
    </citation>
    <scope>NUCLEOTIDE SEQUENCE [LARGE SCALE GENOMIC DNA]</scope>
    <source>
        <strain evidence="3 5">W6</strain>
    </source>
</reference>
<keyword evidence="5" id="KW-1185">Reference proteome</keyword>
<dbReference type="AlphaFoldDB" id="A0A069RAU8"/>
<feature type="domain" description="UspA" evidence="2">
    <location>
        <begin position="1"/>
        <end position="139"/>
    </location>
</feature>
<dbReference type="RefSeq" id="WP_038263562.1">
    <property type="nucleotide sequence ID" value="NZ_FSRH01000004.1"/>
</dbReference>
<comment type="caution">
    <text evidence="3">The sequence shown here is derived from an EMBL/GenBank/DDBJ whole genome shotgun (WGS) entry which is preliminary data.</text>
</comment>
<dbReference type="Gene3D" id="3.40.50.620">
    <property type="entry name" value="HUPs"/>
    <property type="match status" value="1"/>
</dbReference>
<dbReference type="eggNOG" id="COG0589">
    <property type="taxonomic scope" value="Bacteria"/>
</dbReference>
<evidence type="ECO:0000313" key="3">
    <source>
        <dbReference type="EMBL" id="KDR93943.1"/>
    </source>
</evidence>
<proteinExistence type="inferred from homology"/>
<sequence length="139" mass="15046">MKKILLPVDGSESCVLAYDHVKTFAQKFGSEVLIVNVQDEIPHGYGGVDYKEAGTAKLEKNAQEILEKAKENFEGTEIKVGTKFVIGDAASAIIDTAENEGCDIIIMCTHGMSGRKRFLMGSVANKVVHHASVPVLVVR</sequence>
<evidence type="ECO:0000259" key="2">
    <source>
        <dbReference type="Pfam" id="PF00582"/>
    </source>
</evidence>
<accession>A0A069RAU8</accession>
<dbReference type="InterPro" id="IPR006016">
    <property type="entry name" value="UspA"/>
</dbReference>
<dbReference type="EMBL" id="JJMM01000026">
    <property type="protein sequence ID" value="KDR93943.1"/>
    <property type="molecule type" value="Genomic_DNA"/>
</dbReference>
<dbReference type="PANTHER" id="PTHR46268">
    <property type="entry name" value="STRESS RESPONSE PROTEIN NHAX"/>
    <property type="match status" value="1"/>
</dbReference>
<comment type="similarity">
    <text evidence="1">Belongs to the universal stress protein A family.</text>
</comment>
<protein>
    <recommendedName>
        <fullName evidence="2">UspA domain-containing protein</fullName>
    </recommendedName>
</protein>
<dbReference type="OrthoDB" id="9794782at2"/>
<dbReference type="SUPFAM" id="SSF52402">
    <property type="entry name" value="Adenine nucleotide alpha hydrolases-like"/>
    <property type="match status" value="1"/>
</dbReference>
<dbReference type="CDD" id="cd00293">
    <property type="entry name" value="USP-like"/>
    <property type="match status" value="1"/>
</dbReference>
<dbReference type="Proteomes" id="UP000027946">
    <property type="component" value="Unassembled WGS sequence"/>
</dbReference>
<dbReference type="PANTHER" id="PTHR46268:SF6">
    <property type="entry name" value="UNIVERSAL STRESS PROTEIN UP12"/>
    <property type="match status" value="1"/>
</dbReference>
<organism evidence="3 5">
    <name type="scientific">Peptoclostridium litorale DSM 5388</name>
    <dbReference type="NCBI Taxonomy" id="1121324"/>
    <lineage>
        <taxon>Bacteria</taxon>
        <taxon>Bacillati</taxon>
        <taxon>Bacillota</taxon>
        <taxon>Clostridia</taxon>
        <taxon>Peptostreptococcales</taxon>
        <taxon>Peptoclostridiaceae</taxon>
        <taxon>Peptoclostridium</taxon>
    </lineage>
</organism>
<dbReference type="Pfam" id="PF00582">
    <property type="entry name" value="Usp"/>
    <property type="match status" value="1"/>
</dbReference>
<dbReference type="InterPro" id="IPR006015">
    <property type="entry name" value="Universal_stress_UspA"/>
</dbReference>